<dbReference type="Gene3D" id="3.40.50.11350">
    <property type="match status" value="1"/>
</dbReference>
<gene>
    <name evidence="5" type="ORF">EIP91_007228</name>
</gene>
<protein>
    <submittedName>
        <fullName evidence="5">Uncharacterized protein</fullName>
    </submittedName>
</protein>
<feature type="transmembrane region" description="Helical" evidence="4">
    <location>
        <begin position="39"/>
        <end position="56"/>
    </location>
</feature>
<dbReference type="CDD" id="cd11296">
    <property type="entry name" value="O-FucT_like"/>
    <property type="match status" value="1"/>
</dbReference>
<accession>A0A4R0RA63</accession>
<keyword evidence="1" id="KW-0808">Transferase</keyword>
<name>A0A4R0RA63_9APHY</name>
<keyword evidence="3" id="KW-0119">Carbohydrate metabolism</keyword>
<dbReference type="Pfam" id="PF10250">
    <property type="entry name" value="O-FucT"/>
    <property type="match status" value="1"/>
</dbReference>
<keyword evidence="2" id="KW-0294">Fucose metabolism</keyword>
<evidence type="ECO:0000313" key="6">
    <source>
        <dbReference type="Proteomes" id="UP000292702"/>
    </source>
</evidence>
<keyword evidence="6" id="KW-1185">Reference proteome</keyword>
<comment type="caution">
    <text evidence="5">The sequence shown here is derived from an EMBL/GenBank/DDBJ whole genome shotgun (WGS) entry which is preliminary data.</text>
</comment>
<dbReference type="OrthoDB" id="2559662at2759"/>
<dbReference type="InterPro" id="IPR019378">
    <property type="entry name" value="GDP-Fuc_O-FucTrfase"/>
</dbReference>
<dbReference type="GO" id="GO:0016740">
    <property type="term" value="F:transferase activity"/>
    <property type="evidence" value="ECO:0007669"/>
    <property type="project" value="UniProtKB-KW"/>
</dbReference>
<evidence type="ECO:0000256" key="1">
    <source>
        <dbReference type="ARBA" id="ARBA00022679"/>
    </source>
</evidence>
<dbReference type="EMBL" id="RWJN01000393">
    <property type="protein sequence ID" value="TCD62195.1"/>
    <property type="molecule type" value="Genomic_DNA"/>
</dbReference>
<dbReference type="GO" id="GO:0006004">
    <property type="term" value="P:fucose metabolic process"/>
    <property type="evidence" value="ECO:0007669"/>
    <property type="project" value="UniProtKB-KW"/>
</dbReference>
<evidence type="ECO:0000256" key="2">
    <source>
        <dbReference type="ARBA" id="ARBA00023253"/>
    </source>
</evidence>
<evidence type="ECO:0000256" key="3">
    <source>
        <dbReference type="ARBA" id="ARBA00023277"/>
    </source>
</evidence>
<sequence length="481" mass="54233">MTRPVSSWLNFGHPHHRRHPSGLPMYVSGGLSKTPKSKVLLVTVVGLVLFAGLYFFRHSSVIQPGDFPLPPLYSYYHQQELALPQHNPSLPPPEGANARFLWLPNHVHKLGFGNALQELFLNAHLAYMSGRTFVFDNYTWNRDGGDYTRFNGKLIPSRIPLTAMIAGPAVGGSFPDDVYAPRAVSKEYFDIRCPNPTTIDKSEVDRIASGDATALTMLQEWQVKLSSAEPCIQVERNAEPLFDYKVFGSLHRLLSIWPSLSKSPIITGFRWSPLIHAAFDANLHLIASTSAQVPISHSTSPNNPYTPIPGLLALHIRRGDYEDHCKFLVKHSSTFTGFNSYPPLIDTFDPPTDPRWNKAQRQAHYSAHCFPNIQQIVEKISKVRRSDAGQDLREIYIMTNAPRDWVTELKKAIAKAGFWDQITSSRDLDLNWEQKYVAQAVDMLIGQRAQVFIGNGFSSLTSNVVMLRLAQDFPHDSIRFW</sequence>
<reference evidence="5 6" key="1">
    <citation type="submission" date="2018-11" db="EMBL/GenBank/DDBJ databases">
        <title>Genome assembly of Steccherinum ochraceum LE-BIN_3174, the white-rot fungus of the Steccherinaceae family (The Residual Polyporoid clade, Polyporales, Basidiomycota).</title>
        <authorList>
            <person name="Fedorova T.V."/>
            <person name="Glazunova O.A."/>
            <person name="Landesman E.O."/>
            <person name="Moiseenko K.V."/>
            <person name="Psurtseva N.V."/>
            <person name="Savinova O.S."/>
            <person name="Shakhova N.V."/>
            <person name="Tyazhelova T.V."/>
            <person name="Vasina D.V."/>
        </authorList>
    </citation>
    <scope>NUCLEOTIDE SEQUENCE [LARGE SCALE GENOMIC DNA]</scope>
    <source>
        <strain evidence="5 6">LE-BIN_3174</strain>
    </source>
</reference>
<keyword evidence="4" id="KW-1133">Transmembrane helix</keyword>
<keyword evidence="4" id="KW-0472">Membrane</keyword>
<dbReference type="STRING" id="92696.A0A4R0RA63"/>
<dbReference type="Proteomes" id="UP000292702">
    <property type="component" value="Unassembled WGS sequence"/>
</dbReference>
<evidence type="ECO:0000313" key="5">
    <source>
        <dbReference type="EMBL" id="TCD62195.1"/>
    </source>
</evidence>
<evidence type="ECO:0000256" key="4">
    <source>
        <dbReference type="SAM" id="Phobius"/>
    </source>
</evidence>
<dbReference type="AlphaFoldDB" id="A0A4R0RA63"/>
<proteinExistence type="predicted"/>
<keyword evidence="4" id="KW-0812">Transmembrane</keyword>
<organism evidence="5 6">
    <name type="scientific">Steccherinum ochraceum</name>
    <dbReference type="NCBI Taxonomy" id="92696"/>
    <lineage>
        <taxon>Eukaryota</taxon>
        <taxon>Fungi</taxon>
        <taxon>Dikarya</taxon>
        <taxon>Basidiomycota</taxon>
        <taxon>Agaricomycotina</taxon>
        <taxon>Agaricomycetes</taxon>
        <taxon>Polyporales</taxon>
        <taxon>Steccherinaceae</taxon>
        <taxon>Steccherinum</taxon>
    </lineage>
</organism>